<keyword evidence="3" id="KW-1185">Reference proteome</keyword>
<gene>
    <name evidence="2" type="ORF">GH714_002429</name>
</gene>
<evidence type="ECO:0000313" key="2">
    <source>
        <dbReference type="EMBL" id="KAF2283341.1"/>
    </source>
</evidence>
<evidence type="ECO:0000256" key="1">
    <source>
        <dbReference type="SAM" id="MobiDB-lite"/>
    </source>
</evidence>
<feature type="region of interest" description="Disordered" evidence="1">
    <location>
        <begin position="129"/>
        <end position="150"/>
    </location>
</feature>
<dbReference type="AlphaFoldDB" id="A0A6A6K3G5"/>
<evidence type="ECO:0000313" key="3">
    <source>
        <dbReference type="Proteomes" id="UP000467840"/>
    </source>
</evidence>
<proteinExistence type="predicted"/>
<protein>
    <submittedName>
        <fullName evidence="2">Uncharacterized protein</fullName>
    </submittedName>
</protein>
<feature type="region of interest" description="Disordered" evidence="1">
    <location>
        <begin position="1"/>
        <end position="38"/>
    </location>
</feature>
<sequence>MEKRSGSARNVQRNTQFNQIGKLMARSVAPESTDATVAPSSPACLPEFVHTAQMNMFGSASSQAQWLNKYQEAQLTGGSNLSMSALPRGLKVEEGNTGDLSESLTSLYSSNQHQQQKNSAHMSATALLQKAAQMGSTKSNPASVPAMGFH</sequence>
<name>A0A6A6K3G5_HEVBR</name>
<dbReference type="EMBL" id="JAAGAX010000018">
    <property type="protein sequence ID" value="KAF2283341.1"/>
    <property type="molecule type" value="Genomic_DNA"/>
</dbReference>
<comment type="caution">
    <text evidence="2">The sequence shown here is derived from an EMBL/GenBank/DDBJ whole genome shotgun (WGS) entry which is preliminary data.</text>
</comment>
<dbReference type="Proteomes" id="UP000467840">
    <property type="component" value="Chromosome 12"/>
</dbReference>
<organism evidence="2 3">
    <name type="scientific">Hevea brasiliensis</name>
    <name type="common">Para rubber tree</name>
    <name type="synonym">Siphonia brasiliensis</name>
    <dbReference type="NCBI Taxonomy" id="3981"/>
    <lineage>
        <taxon>Eukaryota</taxon>
        <taxon>Viridiplantae</taxon>
        <taxon>Streptophyta</taxon>
        <taxon>Embryophyta</taxon>
        <taxon>Tracheophyta</taxon>
        <taxon>Spermatophyta</taxon>
        <taxon>Magnoliopsida</taxon>
        <taxon>eudicotyledons</taxon>
        <taxon>Gunneridae</taxon>
        <taxon>Pentapetalae</taxon>
        <taxon>rosids</taxon>
        <taxon>fabids</taxon>
        <taxon>Malpighiales</taxon>
        <taxon>Euphorbiaceae</taxon>
        <taxon>Crotonoideae</taxon>
        <taxon>Micrandreae</taxon>
        <taxon>Hevea</taxon>
    </lineage>
</organism>
<reference evidence="2 3" key="1">
    <citation type="journal article" date="2020" name="Mol. Plant">
        <title>The Chromosome-Based Rubber Tree Genome Provides New Insights into Spurge Genome Evolution and Rubber Biosynthesis.</title>
        <authorList>
            <person name="Liu J."/>
            <person name="Shi C."/>
            <person name="Shi C.C."/>
            <person name="Li W."/>
            <person name="Zhang Q.J."/>
            <person name="Zhang Y."/>
            <person name="Li K."/>
            <person name="Lu H.F."/>
            <person name="Shi C."/>
            <person name="Zhu S.T."/>
            <person name="Xiao Z.Y."/>
            <person name="Nan H."/>
            <person name="Yue Y."/>
            <person name="Zhu X.G."/>
            <person name="Wu Y."/>
            <person name="Hong X.N."/>
            <person name="Fan G.Y."/>
            <person name="Tong Y."/>
            <person name="Zhang D."/>
            <person name="Mao C.L."/>
            <person name="Liu Y.L."/>
            <person name="Hao S.J."/>
            <person name="Liu W.Q."/>
            <person name="Lv M.Q."/>
            <person name="Zhang H.B."/>
            <person name="Liu Y."/>
            <person name="Hu-Tang G.R."/>
            <person name="Wang J.P."/>
            <person name="Wang J.H."/>
            <person name="Sun Y.H."/>
            <person name="Ni S.B."/>
            <person name="Chen W.B."/>
            <person name="Zhang X.C."/>
            <person name="Jiao Y.N."/>
            <person name="Eichler E.E."/>
            <person name="Li G.H."/>
            <person name="Liu X."/>
            <person name="Gao L.Z."/>
        </authorList>
    </citation>
    <scope>NUCLEOTIDE SEQUENCE [LARGE SCALE GENOMIC DNA]</scope>
    <source>
        <strain evidence="3">cv. GT1</strain>
        <tissue evidence="2">Leaf</tissue>
    </source>
</reference>
<accession>A0A6A6K3G5</accession>
<feature type="compositionally biased region" description="Polar residues" evidence="1">
    <location>
        <begin position="7"/>
        <end position="19"/>
    </location>
</feature>